<evidence type="ECO:0000313" key="2">
    <source>
        <dbReference type="Proteomes" id="UP001652623"/>
    </source>
</evidence>
<organism evidence="2 3">
    <name type="scientific">Ziziphus jujuba</name>
    <name type="common">Chinese jujube</name>
    <name type="synonym">Ziziphus sativa</name>
    <dbReference type="NCBI Taxonomy" id="326968"/>
    <lineage>
        <taxon>Eukaryota</taxon>
        <taxon>Viridiplantae</taxon>
        <taxon>Streptophyta</taxon>
        <taxon>Embryophyta</taxon>
        <taxon>Tracheophyta</taxon>
        <taxon>Spermatophyta</taxon>
        <taxon>Magnoliopsida</taxon>
        <taxon>eudicotyledons</taxon>
        <taxon>Gunneridae</taxon>
        <taxon>Pentapetalae</taxon>
        <taxon>rosids</taxon>
        <taxon>fabids</taxon>
        <taxon>Rosales</taxon>
        <taxon>Rhamnaceae</taxon>
        <taxon>Paliureae</taxon>
        <taxon>Ziziphus</taxon>
    </lineage>
</organism>
<feature type="region of interest" description="Disordered" evidence="1">
    <location>
        <begin position="54"/>
        <end position="78"/>
    </location>
</feature>
<feature type="compositionally biased region" description="Acidic residues" evidence="1">
    <location>
        <begin position="61"/>
        <end position="75"/>
    </location>
</feature>
<name>A0ABM3IF20_ZIZJJ</name>
<evidence type="ECO:0000256" key="1">
    <source>
        <dbReference type="SAM" id="MobiDB-lite"/>
    </source>
</evidence>
<dbReference type="RefSeq" id="XP_048327070.2">
    <property type="nucleotide sequence ID" value="XM_048471113.2"/>
</dbReference>
<accession>A0ABM3IF20</accession>
<proteinExistence type="predicted"/>
<dbReference type="PANTHER" id="PTHR31579">
    <property type="entry name" value="OS03G0796600 PROTEIN"/>
    <property type="match status" value="1"/>
</dbReference>
<gene>
    <name evidence="3" type="primary">LOC125421720</name>
</gene>
<protein>
    <submittedName>
        <fullName evidence="3">Uncharacterized protein LOC125421720</fullName>
    </submittedName>
</protein>
<evidence type="ECO:0000313" key="3">
    <source>
        <dbReference type="RefSeq" id="XP_048327070.2"/>
    </source>
</evidence>
<dbReference type="Pfam" id="PF04720">
    <property type="entry name" value="PDDEXK_6"/>
    <property type="match status" value="1"/>
</dbReference>
<dbReference type="GeneID" id="125421720"/>
<sequence>MAGRAMFEIPVTTRRRSDNEIVGLRIGRGGAPAAVSLTGMVFGFLDDADVLPENTSSSSDGCDDVDEEEEEDSSNVEENKVFWEEQEQLLQATLCRSSSIESKIRQATKEALRETNSPCSCRRPVVSGCRNCLQREICNRLLNLGYNSAICRSKWQSSSSLPSGQHSYLEVVEKSSSNKKEVRVVIELNFRAEFEMARASDEYNRLISRLPEVFVGKAERLRTLIKILCAAAKTCMKEKKMHLGPWRKHKYMQAKWLGSCERSAPAPLPVRDSHRPIKPRASMLTFDLLETLPGLHCTAVEVV</sequence>
<dbReference type="InterPro" id="IPR006502">
    <property type="entry name" value="PDDEXK-like"/>
</dbReference>
<reference evidence="3" key="1">
    <citation type="submission" date="2025-08" db="UniProtKB">
        <authorList>
            <consortium name="RefSeq"/>
        </authorList>
    </citation>
    <scope>IDENTIFICATION</scope>
    <source>
        <tissue evidence="3">Seedling</tissue>
    </source>
</reference>
<dbReference type="Proteomes" id="UP001652623">
    <property type="component" value="Chromosome 4"/>
</dbReference>
<dbReference type="NCBIfam" id="TIGR01615">
    <property type="entry name" value="A_thal_3542"/>
    <property type="match status" value="1"/>
</dbReference>
<dbReference type="PANTHER" id="PTHR31579:SF58">
    <property type="entry name" value="PLANT-SPECIFIC DOMAIN TIGR01615 FAMILY PROTEIN"/>
    <property type="match status" value="1"/>
</dbReference>
<keyword evidence="2" id="KW-1185">Reference proteome</keyword>